<name>A0A1W2TGX5_ROSNE</name>
<keyword evidence="2" id="KW-1185">Reference proteome</keyword>
<dbReference type="Proteomes" id="UP000054516">
    <property type="component" value="Unassembled WGS sequence"/>
</dbReference>
<proteinExistence type="predicted"/>
<evidence type="ECO:0000313" key="1">
    <source>
        <dbReference type="EMBL" id="GAP87361.1"/>
    </source>
</evidence>
<sequence>MPVLYVRATYAEEESLSRFLLELFGWGNYEIDWARGRWQCTVPRALSAHEITRMRAVTKLEHYQQS</sequence>
<gene>
    <name evidence="1" type="ORF">SAMD00023353_2700500</name>
</gene>
<dbReference type="AlphaFoldDB" id="A0A1W2TGX5"/>
<protein>
    <submittedName>
        <fullName evidence="1">Uncharacterized protein</fullName>
    </submittedName>
</protein>
<organism evidence="1">
    <name type="scientific">Rosellinia necatrix</name>
    <name type="common">White root-rot fungus</name>
    <dbReference type="NCBI Taxonomy" id="77044"/>
    <lineage>
        <taxon>Eukaryota</taxon>
        <taxon>Fungi</taxon>
        <taxon>Dikarya</taxon>
        <taxon>Ascomycota</taxon>
        <taxon>Pezizomycotina</taxon>
        <taxon>Sordariomycetes</taxon>
        <taxon>Xylariomycetidae</taxon>
        <taxon>Xylariales</taxon>
        <taxon>Xylariaceae</taxon>
        <taxon>Rosellinia</taxon>
    </lineage>
</organism>
<reference evidence="1" key="1">
    <citation type="submission" date="2016-03" db="EMBL/GenBank/DDBJ databases">
        <title>Draft genome sequence of Rosellinia necatrix.</title>
        <authorList>
            <person name="Kanematsu S."/>
        </authorList>
    </citation>
    <scope>NUCLEOTIDE SEQUENCE [LARGE SCALE GENOMIC DNA]</scope>
    <source>
        <strain evidence="1">W97</strain>
    </source>
</reference>
<dbReference type="OrthoDB" id="4620575at2759"/>
<evidence type="ECO:0000313" key="2">
    <source>
        <dbReference type="Proteomes" id="UP000054516"/>
    </source>
</evidence>
<dbReference type="EMBL" id="DF977472">
    <property type="protein sequence ID" value="GAP87361.1"/>
    <property type="molecule type" value="Genomic_DNA"/>
</dbReference>
<accession>A0A1W2TGX5</accession>